<sequence>MGGGSYDGEVARKSRSRGGDVFTYRGEATPHGPRGVHPLLDAQGKVRECMNPTPIVVAMDVTRSRGDDTRLIYAKLPLFIGQIELKGYVPGAAISFCAIGDATAGDKAPIQIGQFEADNRLDEALSKIWIEEGGGGSGQESYELAAYYYARHTKLACLDQGAKGYFFFLGDEGFYPQVSAEQVRRVLGHGMPEARPVPVGDPRDGYEQPGATGVDSRTIFRELQDKFHTFLIYPQKSMSERRADIDAEIRQRVLQAGGRYEGVDIRASLIWDNRNDLDLHVIAPSGEHIYYAHKRSQCGGWLDVDMNVRGESTKPVENVQWIRGSAPAGRYRVFVHNYRFHEPDRRPTQFRVEVEINGRVQHFTRAISEKGETGVDSEVAILEFDYDPCERPAEHPADAGVYAGYSDDVILRQWGEVLPQPHILRIEDPKAIIDVMLGALAITGGGRSLDEYIGDMRGREQLDLRQDQAFRTLGALAAAWRGGGPPAVQAPGAPRSGRSRRL</sequence>
<reference evidence="3" key="1">
    <citation type="submission" date="2016-10" db="EMBL/GenBank/DDBJ databases">
        <authorList>
            <person name="Varghese N."/>
            <person name="Submissions S."/>
        </authorList>
    </citation>
    <scope>NUCLEOTIDE SEQUENCE [LARGE SCALE GENOMIC DNA]</scope>
    <source>
        <strain evidence="3">ATCC 25963</strain>
    </source>
</reference>
<proteinExistence type="predicted"/>
<evidence type="ECO:0000313" key="2">
    <source>
        <dbReference type="EMBL" id="SFD84037.1"/>
    </source>
</evidence>
<keyword evidence="3" id="KW-1185">Reference proteome</keyword>
<feature type="region of interest" description="Disordered" evidence="1">
    <location>
        <begin position="1"/>
        <end position="36"/>
    </location>
</feature>
<name>A0A1I1VLZ2_9BACT</name>
<feature type="region of interest" description="Disordered" evidence="1">
    <location>
        <begin position="191"/>
        <end position="211"/>
    </location>
</feature>
<dbReference type="STRING" id="54.SAMN02745121_01775"/>
<evidence type="ECO:0000256" key="1">
    <source>
        <dbReference type="SAM" id="MobiDB-lite"/>
    </source>
</evidence>
<accession>A0A1I1VLZ2</accession>
<dbReference type="AlphaFoldDB" id="A0A1I1VLZ2"/>
<dbReference type="Proteomes" id="UP000199400">
    <property type="component" value="Unassembled WGS sequence"/>
</dbReference>
<gene>
    <name evidence="2" type="ORF">SAMN02745121_01775</name>
</gene>
<evidence type="ECO:0000313" key="3">
    <source>
        <dbReference type="Proteomes" id="UP000199400"/>
    </source>
</evidence>
<dbReference type="EMBL" id="FOMX01000005">
    <property type="protein sequence ID" value="SFD84037.1"/>
    <property type="molecule type" value="Genomic_DNA"/>
</dbReference>
<organism evidence="2 3">
    <name type="scientific">Nannocystis exedens</name>
    <dbReference type="NCBI Taxonomy" id="54"/>
    <lineage>
        <taxon>Bacteria</taxon>
        <taxon>Pseudomonadati</taxon>
        <taxon>Myxococcota</taxon>
        <taxon>Polyangia</taxon>
        <taxon>Nannocystales</taxon>
        <taxon>Nannocystaceae</taxon>
        <taxon>Nannocystis</taxon>
    </lineage>
</organism>
<protein>
    <submittedName>
        <fullName evidence="2">Uncharacterized protein</fullName>
    </submittedName>
</protein>